<proteinExistence type="predicted"/>
<keyword evidence="10" id="KW-1185">Reference proteome</keyword>
<organism evidence="9 10">
    <name type="scientific">Hymenobacter aquaticus</name>
    <dbReference type="NCBI Taxonomy" id="1867101"/>
    <lineage>
        <taxon>Bacteria</taxon>
        <taxon>Pseudomonadati</taxon>
        <taxon>Bacteroidota</taxon>
        <taxon>Cytophagia</taxon>
        <taxon>Cytophagales</taxon>
        <taxon>Hymenobacteraceae</taxon>
        <taxon>Hymenobacter</taxon>
    </lineage>
</organism>
<dbReference type="SMART" id="SM00388">
    <property type="entry name" value="HisKA"/>
    <property type="match status" value="1"/>
</dbReference>
<dbReference type="Proteomes" id="UP000297549">
    <property type="component" value="Unassembled WGS sequence"/>
</dbReference>
<dbReference type="InterPro" id="IPR036890">
    <property type="entry name" value="HATPase_C_sf"/>
</dbReference>
<feature type="repeat" description="TPR" evidence="6">
    <location>
        <begin position="238"/>
        <end position="271"/>
    </location>
</feature>
<dbReference type="InterPro" id="IPR036097">
    <property type="entry name" value="HisK_dim/P_sf"/>
</dbReference>
<evidence type="ECO:0000256" key="1">
    <source>
        <dbReference type="ARBA" id="ARBA00000085"/>
    </source>
</evidence>
<dbReference type="Pfam" id="PF02518">
    <property type="entry name" value="HATPase_c"/>
    <property type="match status" value="1"/>
</dbReference>
<evidence type="ECO:0000256" key="3">
    <source>
        <dbReference type="ARBA" id="ARBA00022553"/>
    </source>
</evidence>
<dbReference type="EC" id="2.7.13.3" evidence="2"/>
<evidence type="ECO:0000256" key="4">
    <source>
        <dbReference type="ARBA" id="ARBA00022679"/>
    </source>
</evidence>
<evidence type="ECO:0000256" key="2">
    <source>
        <dbReference type="ARBA" id="ARBA00012438"/>
    </source>
</evidence>
<keyword evidence="3" id="KW-0597">Phosphoprotein</keyword>
<name>A0A4Z0Q836_9BACT</name>
<reference evidence="9 10" key="1">
    <citation type="submission" date="2019-04" db="EMBL/GenBank/DDBJ databases">
        <authorList>
            <person name="Feng G."/>
            <person name="Zhang J."/>
            <person name="Zhu H."/>
        </authorList>
    </citation>
    <scope>NUCLEOTIDE SEQUENCE [LARGE SCALE GENOMIC DNA]</scope>
    <source>
        <strain evidence="9 10">JCM 31653</strain>
    </source>
</reference>
<sequence>MTRTCLYCLHICWIWVLVLGSASRTHAAAPTITSPYSQATEAGLGLATRPVPLNPEARLRYGERLLEQAVAAQSAGKQAASHRIIASAQNELRHYDQALRHYRAARRLHQHLRLSHHATVDLAHVGHTLFIQGDTGQARRAYQAALQAFTTLRQPTAAAYVLGQLGLLYGRQQKWQQALASQQQALRTWQQNRDSAKVAATLNALGNLYYQQRQYSRALFHLRRAMQVARPTDSLALSESLNSVGQVYQDLSNDEQALTSFLRAEQLLPHAAPAGVRATLWQGIAAAHDSLGHWSAAQQALLSSLPIARLGGSKAQLSAIYQALAAVYRRTGNYRQALAAMTRFAGLKDSAFAEERSAQVAELRTRYETEKKEREIQLLIKDRQIQEANLRRQKVVRNALAAGAVLLLLMVAGLYRGRQQQVRVNRLLERKNAAINRQKEELGRLNQTKDTLFSVISHDLRSPLSSLYSLLSLLNMGALPPERLALHSARLTRGLNNTLLLLDNLLNWSAAQMKKDKIRPERVRLDVLAEEAVALLLGDAERKTILLLNQLPVPTLVRADVNMVRLVLRNLLGNAIKFTPEGGTVTLTAAAQGTMWAVSVHDTGIGIAAADQDKVFGKAGPFSTLGTAREKGTGLGLQLCQDFVERNGGQLSLASIVGQGTTFTFTLPALSLGPAAGEAESGPALTAVAAAESGTGSQFAP</sequence>
<comment type="catalytic activity">
    <reaction evidence="1">
        <text>ATP + protein L-histidine = ADP + protein N-phospho-L-histidine.</text>
        <dbReference type="EC" id="2.7.13.3"/>
    </reaction>
</comment>
<feature type="repeat" description="TPR" evidence="6">
    <location>
        <begin position="199"/>
        <end position="232"/>
    </location>
</feature>
<dbReference type="Gene3D" id="1.25.40.10">
    <property type="entry name" value="Tetratricopeptide repeat domain"/>
    <property type="match status" value="2"/>
</dbReference>
<dbReference type="Pfam" id="PF13424">
    <property type="entry name" value="TPR_12"/>
    <property type="match status" value="1"/>
</dbReference>
<dbReference type="InterPro" id="IPR005467">
    <property type="entry name" value="His_kinase_dom"/>
</dbReference>
<dbReference type="GO" id="GO:0000155">
    <property type="term" value="F:phosphorelay sensor kinase activity"/>
    <property type="evidence" value="ECO:0007669"/>
    <property type="project" value="InterPro"/>
</dbReference>
<evidence type="ECO:0000256" key="7">
    <source>
        <dbReference type="SAM" id="SignalP"/>
    </source>
</evidence>
<dbReference type="SUPFAM" id="SSF55874">
    <property type="entry name" value="ATPase domain of HSP90 chaperone/DNA topoisomerase II/histidine kinase"/>
    <property type="match status" value="1"/>
</dbReference>
<dbReference type="PANTHER" id="PTHR43047">
    <property type="entry name" value="TWO-COMPONENT HISTIDINE PROTEIN KINASE"/>
    <property type="match status" value="1"/>
</dbReference>
<dbReference type="Gene3D" id="1.10.287.130">
    <property type="match status" value="1"/>
</dbReference>
<dbReference type="InterPro" id="IPR003594">
    <property type="entry name" value="HATPase_dom"/>
</dbReference>
<dbReference type="GO" id="GO:0009927">
    <property type="term" value="F:histidine phosphotransfer kinase activity"/>
    <property type="evidence" value="ECO:0007669"/>
    <property type="project" value="TreeGrafter"/>
</dbReference>
<dbReference type="InterPro" id="IPR019734">
    <property type="entry name" value="TPR_rpt"/>
</dbReference>
<dbReference type="PANTHER" id="PTHR43047:SF72">
    <property type="entry name" value="OSMOSENSING HISTIDINE PROTEIN KINASE SLN1"/>
    <property type="match status" value="1"/>
</dbReference>
<evidence type="ECO:0000259" key="8">
    <source>
        <dbReference type="PROSITE" id="PS50109"/>
    </source>
</evidence>
<dbReference type="SMART" id="SM00387">
    <property type="entry name" value="HATPase_c"/>
    <property type="match status" value="1"/>
</dbReference>
<comment type="caution">
    <text evidence="9">The sequence shown here is derived from an EMBL/GenBank/DDBJ whole genome shotgun (WGS) entry which is preliminary data.</text>
</comment>
<keyword evidence="7" id="KW-0732">Signal</keyword>
<dbReference type="OrthoDB" id="9810447at2"/>
<dbReference type="SMART" id="SM00028">
    <property type="entry name" value="TPR"/>
    <property type="match status" value="6"/>
</dbReference>
<keyword evidence="4" id="KW-0808">Transferase</keyword>
<dbReference type="InterPro" id="IPR003661">
    <property type="entry name" value="HisK_dim/P_dom"/>
</dbReference>
<evidence type="ECO:0000313" key="9">
    <source>
        <dbReference type="EMBL" id="TGE25333.1"/>
    </source>
</evidence>
<dbReference type="InterPro" id="IPR011990">
    <property type="entry name" value="TPR-like_helical_dom_sf"/>
</dbReference>
<dbReference type="AlphaFoldDB" id="A0A4Z0Q836"/>
<keyword evidence="5" id="KW-0418">Kinase</keyword>
<evidence type="ECO:0000256" key="6">
    <source>
        <dbReference type="PROSITE-ProRule" id="PRU00339"/>
    </source>
</evidence>
<dbReference type="Gene3D" id="3.30.565.10">
    <property type="entry name" value="Histidine kinase-like ATPase, C-terminal domain"/>
    <property type="match status" value="1"/>
</dbReference>
<protein>
    <recommendedName>
        <fullName evidence="2">histidine kinase</fullName>
        <ecNumber evidence="2">2.7.13.3</ecNumber>
    </recommendedName>
</protein>
<evidence type="ECO:0000313" key="10">
    <source>
        <dbReference type="Proteomes" id="UP000297549"/>
    </source>
</evidence>
<evidence type="ECO:0000256" key="5">
    <source>
        <dbReference type="ARBA" id="ARBA00022777"/>
    </source>
</evidence>
<gene>
    <name evidence="9" type="ORF">E5K00_09130</name>
</gene>
<feature type="chain" id="PRO_5021233463" description="histidine kinase" evidence="7">
    <location>
        <begin position="28"/>
        <end position="701"/>
    </location>
</feature>
<dbReference type="PROSITE" id="PS50109">
    <property type="entry name" value="HIS_KIN"/>
    <property type="match status" value="1"/>
</dbReference>
<keyword evidence="6" id="KW-0802">TPR repeat</keyword>
<dbReference type="PRINTS" id="PR00344">
    <property type="entry name" value="BCTRLSENSOR"/>
</dbReference>
<dbReference type="SUPFAM" id="SSF48452">
    <property type="entry name" value="TPR-like"/>
    <property type="match status" value="2"/>
</dbReference>
<dbReference type="InterPro" id="IPR004358">
    <property type="entry name" value="Sig_transdc_His_kin-like_C"/>
</dbReference>
<dbReference type="SUPFAM" id="SSF47384">
    <property type="entry name" value="Homodimeric domain of signal transducing histidine kinase"/>
    <property type="match status" value="1"/>
</dbReference>
<dbReference type="PROSITE" id="PS50005">
    <property type="entry name" value="TPR"/>
    <property type="match status" value="2"/>
</dbReference>
<accession>A0A4Z0Q836</accession>
<dbReference type="GO" id="GO:0005886">
    <property type="term" value="C:plasma membrane"/>
    <property type="evidence" value="ECO:0007669"/>
    <property type="project" value="TreeGrafter"/>
</dbReference>
<feature type="domain" description="Histidine kinase" evidence="8">
    <location>
        <begin position="455"/>
        <end position="671"/>
    </location>
</feature>
<dbReference type="EMBL" id="SRLC01000001">
    <property type="protein sequence ID" value="TGE25333.1"/>
    <property type="molecule type" value="Genomic_DNA"/>
</dbReference>
<feature type="signal peptide" evidence="7">
    <location>
        <begin position="1"/>
        <end position="27"/>
    </location>
</feature>